<feature type="repeat" description="PPR" evidence="2">
    <location>
        <begin position="275"/>
        <end position="309"/>
    </location>
</feature>
<comment type="caution">
    <text evidence="3">The sequence shown here is derived from an EMBL/GenBank/DDBJ whole genome shotgun (WGS) entry which is preliminary data.</text>
</comment>
<protein>
    <submittedName>
        <fullName evidence="3">Pentatricopeptide repeat</fullName>
    </submittedName>
</protein>
<dbReference type="NCBIfam" id="TIGR00756">
    <property type="entry name" value="PPR"/>
    <property type="match status" value="5"/>
</dbReference>
<organism evidence="3 4">
    <name type="scientific">Parasponia andersonii</name>
    <name type="common">Sponia andersonii</name>
    <dbReference type="NCBI Taxonomy" id="3476"/>
    <lineage>
        <taxon>Eukaryota</taxon>
        <taxon>Viridiplantae</taxon>
        <taxon>Streptophyta</taxon>
        <taxon>Embryophyta</taxon>
        <taxon>Tracheophyta</taxon>
        <taxon>Spermatophyta</taxon>
        <taxon>Magnoliopsida</taxon>
        <taxon>eudicotyledons</taxon>
        <taxon>Gunneridae</taxon>
        <taxon>Pentapetalae</taxon>
        <taxon>rosids</taxon>
        <taxon>fabids</taxon>
        <taxon>Rosales</taxon>
        <taxon>Cannabaceae</taxon>
        <taxon>Parasponia</taxon>
    </lineage>
</organism>
<dbReference type="Proteomes" id="UP000237105">
    <property type="component" value="Unassembled WGS sequence"/>
</dbReference>
<dbReference type="GO" id="GO:0003729">
    <property type="term" value="F:mRNA binding"/>
    <property type="evidence" value="ECO:0007669"/>
    <property type="project" value="UniProtKB-ARBA"/>
</dbReference>
<feature type="repeat" description="PPR" evidence="2">
    <location>
        <begin position="79"/>
        <end position="113"/>
    </location>
</feature>
<evidence type="ECO:0000313" key="3">
    <source>
        <dbReference type="EMBL" id="PON65985.1"/>
    </source>
</evidence>
<dbReference type="FunFam" id="1.25.40.10:FF:000941">
    <property type="entry name" value="Pentatricopeptide repeat-containing protein At5g15300"/>
    <property type="match status" value="1"/>
</dbReference>
<feature type="repeat" description="PPR" evidence="2">
    <location>
        <begin position="182"/>
        <end position="212"/>
    </location>
</feature>
<sequence length="634" mass="69889">MCVSVRTPRWVSSRRLFEQKLAELHKCSNLSHVKQVHAQIIRANLHRDLYVVPKLIAALSLCRQLALAVNVFEQVQEPNVHLYNTMIRAHIQNKQTSQAFDTFFDLQSNGVFPDNFTYSFLLKACFGKTWLPVVQMIHAHIEKFGFCSDIFVPNSLIDCYCKCGALGVSAAKKVFAVMGVRDAVSWNSMIGGLVKVGELGQARHLFDEMPERDVVTWNTMLDGYAKARQINEAFQFFQIMPERNVVAWSIMLSGYSKAGDMDMARMLFDKMPVKNLVTWTIMIAGYAEKGLAKEATKLYDQMEEVGLKPDDGTIISVLAGCAESGLLGLGEKIHASIGRSGYKCSTQVSNALVDIKVGNHSSITRFNFPILGCLPESSSSSSSPSDDDKRPLNDSDWRSFRAKLVAGQHLLRPQDKEPSSSVDLDTVADLPPFITIGDRWAHTIHEPEKGCLLIATEKLDGVHIFERTVILLLSTGPLGPSGIILNRPSLMSIKETGSTALDIAGTFSDRPLFFGGPLEEGLFLVSPKGWGGGGGDDVVGKSGVFDEVMRGLYYGTKESVGCAAEMVKRNMVGLGEFRFFDGYCGWEREQLRDEIRAGYWTVAACSPTVIGLSSVGSVGLWEEVLGLMGPRKVW</sequence>
<reference evidence="4" key="1">
    <citation type="submission" date="2016-06" db="EMBL/GenBank/DDBJ databases">
        <title>Parallel loss of symbiosis genes in relatives of nitrogen-fixing non-legume Parasponia.</title>
        <authorList>
            <person name="Van Velzen R."/>
            <person name="Holmer R."/>
            <person name="Bu F."/>
            <person name="Rutten L."/>
            <person name="Van Zeijl A."/>
            <person name="Liu W."/>
            <person name="Santuari L."/>
            <person name="Cao Q."/>
            <person name="Sharma T."/>
            <person name="Shen D."/>
            <person name="Roswanjaya Y."/>
            <person name="Wardhani T."/>
            <person name="Kalhor M.S."/>
            <person name="Jansen J."/>
            <person name="Van den Hoogen J."/>
            <person name="Gungor B."/>
            <person name="Hartog M."/>
            <person name="Hontelez J."/>
            <person name="Verver J."/>
            <person name="Yang W.-C."/>
            <person name="Schijlen E."/>
            <person name="Repin R."/>
            <person name="Schilthuizen M."/>
            <person name="Schranz E."/>
            <person name="Heidstra R."/>
            <person name="Miyata K."/>
            <person name="Fedorova E."/>
            <person name="Kohlen W."/>
            <person name="Bisseling T."/>
            <person name="Smit S."/>
            <person name="Geurts R."/>
        </authorList>
    </citation>
    <scope>NUCLEOTIDE SEQUENCE [LARGE SCALE GENOMIC DNA]</scope>
    <source>
        <strain evidence="4">cv. WU1-14</strain>
    </source>
</reference>
<evidence type="ECO:0000256" key="2">
    <source>
        <dbReference type="PROSITE-ProRule" id="PRU00708"/>
    </source>
</evidence>
<dbReference type="Pfam" id="PF01535">
    <property type="entry name" value="PPR"/>
    <property type="match status" value="1"/>
</dbReference>
<dbReference type="Gene3D" id="3.40.1740.10">
    <property type="entry name" value="VC0467-like"/>
    <property type="match status" value="1"/>
</dbReference>
<dbReference type="InterPro" id="IPR003774">
    <property type="entry name" value="AlgH-like"/>
</dbReference>
<keyword evidence="4" id="KW-1185">Reference proteome</keyword>
<dbReference type="InterPro" id="IPR046960">
    <property type="entry name" value="PPR_At4g14850-like_plant"/>
</dbReference>
<dbReference type="PANTHER" id="PTHR47926">
    <property type="entry name" value="PENTATRICOPEPTIDE REPEAT-CONTAINING PROTEIN"/>
    <property type="match status" value="1"/>
</dbReference>
<feature type="repeat" description="PPR" evidence="2">
    <location>
        <begin position="213"/>
        <end position="247"/>
    </location>
</feature>
<name>A0A2P5CYB7_PARAD</name>
<dbReference type="InterPro" id="IPR011990">
    <property type="entry name" value="TPR-like_helical_dom_sf"/>
</dbReference>
<dbReference type="PANTHER" id="PTHR47926:SF413">
    <property type="entry name" value="REPEAT (TPR)-LIKE SUPERFAMILY PROTEIN, PUTATIVE-RELATED"/>
    <property type="match status" value="1"/>
</dbReference>
<dbReference type="PROSITE" id="PS51375">
    <property type="entry name" value="PPR"/>
    <property type="match status" value="4"/>
</dbReference>
<proteinExistence type="predicted"/>
<dbReference type="SUPFAM" id="SSF143456">
    <property type="entry name" value="VC0467-like"/>
    <property type="match status" value="1"/>
</dbReference>
<dbReference type="InterPro" id="IPR002885">
    <property type="entry name" value="PPR_rpt"/>
</dbReference>
<gene>
    <name evidence="3" type="ORF">PanWU01x14_112120</name>
</gene>
<dbReference type="AlphaFoldDB" id="A0A2P5CYB7"/>
<dbReference type="Gene3D" id="1.25.40.10">
    <property type="entry name" value="Tetratricopeptide repeat domain"/>
    <property type="match status" value="3"/>
</dbReference>
<dbReference type="Pfam" id="PF13041">
    <property type="entry name" value="PPR_2"/>
    <property type="match status" value="3"/>
</dbReference>
<accession>A0A2P5CYB7</accession>
<dbReference type="OrthoDB" id="185373at2759"/>
<dbReference type="STRING" id="3476.A0A2P5CYB7"/>
<dbReference type="Pfam" id="PF02622">
    <property type="entry name" value="DUF179"/>
    <property type="match status" value="1"/>
</dbReference>
<dbReference type="GO" id="GO:0009451">
    <property type="term" value="P:RNA modification"/>
    <property type="evidence" value="ECO:0007669"/>
    <property type="project" value="InterPro"/>
</dbReference>
<dbReference type="FunFam" id="1.25.40.10:FF:000557">
    <property type="entry name" value="Pentatricopeptide repeat-containing protein, chloroplastic"/>
    <property type="match status" value="1"/>
</dbReference>
<evidence type="ECO:0000256" key="1">
    <source>
        <dbReference type="ARBA" id="ARBA00022737"/>
    </source>
</evidence>
<keyword evidence="1" id="KW-0677">Repeat</keyword>
<dbReference type="EMBL" id="JXTB01000083">
    <property type="protein sequence ID" value="PON65985.1"/>
    <property type="molecule type" value="Genomic_DNA"/>
</dbReference>
<evidence type="ECO:0000313" key="4">
    <source>
        <dbReference type="Proteomes" id="UP000237105"/>
    </source>
</evidence>